<accession>A0A6J5MEA8</accession>
<reference evidence="1" key="1">
    <citation type="submission" date="2020-04" db="EMBL/GenBank/DDBJ databases">
        <authorList>
            <person name="Chiriac C."/>
            <person name="Salcher M."/>
            <person name="Ghai R."/>
            <person name="Kavagutti S V."/>
        </authorList>
    </citation>
    <scope>NUCLEOTIDE SEQUENCE</scope>
</reference>
<name>A0A6J5MEA8_9CAUD</name>
<sequence length="126" mass="14570">MTSRGHKLKYDFPRQLCLEISYDNIEWSRVTCETFRAFKGARRVQGEPYEGKVYYKGTNYIHKGRVKAPRVIQITELNDKVKKRHRQEAAMARSIVQPNTKFLNKNANSTINNNILCSTDTCLAAD</sequence>
<organism evidence="1">
    <name type="scientific">uncultured Caudovirales phage</name>
    <dbReference type="NCBI Taxonomy" id="2100421"/>
    <lineage>
        <taxon>Viruses</taxon>
        <taxon>Duplodnaviria</taxon>
        <taxon>Heunggongvirae</taxon>
        <taxon>Uroviricota</taxon>
        <taxon>Caudoviricetes</taxon>
        <taxon>Peduoviridae</taxon>
        <taxon>Maltschvirus</taxon>
        <taxon>Maltschvirus maltsch</taxon>
    </lineage>
</organism>
<protein>
    <submittedName>
        <fullName evidence="1">Uncharacterized protein</fullName>
    </submittedName>
</protein>
<proteinExistence type="predicted"/>
<gene>
    <name evidence="1" type="ORF">UFOVP450_132</name>
</gene>
<evidence type="ECO:0000313" key="1">
    <source>
        <dbReference type="EMBL" id="CAB4143410.1"/>
    </source>
</evidence>
<dbReference type="EMBL" id="LR796421">
    <property type="protein sequence ID" value="CAB4143410.1"/>
    <property type="molecule type" value="Genomic_DNA"/>
</dbReference>